<dbReference type="InterPro" id="IPR036291">
    <property type="entry name" value="NAD(P)-bd_dom_sf"/>
</dbReference>
<accession>A0A6C2C4V1</accession>
<dbReference type="Pfam" id="PF08240">
    <property type="entry name" value="ADH_N"/>
    <property type="match status" value="1"/>
</dbReference>
<dbReference type="InterPro" id="IPR052585">
    <property type="entry name" value="Lipid_raft_assoc_Zn_ADH"/>
</dbReference>
<sequence length="305" mass="32023">MEAIEIKSFGDVDVLQAVELAQPALKAKQVLVKNRAVAIDPYDVKFVMGQMGEADKLPLVPGSSVVGDVIAVGEAVTAFKVGDRVAATRHHHTYASEVVVGQSALALVPEAVNDAVAVAATLGAAMGYQAIVEDLDVQSGQKVLIQGGAGAVGSAAVQVALLRGAEVYATASPADFAYLQSLGAVNVVDYHSDYEAELSEFDAVLDTIGRDVSIKSAKVLKAGGMLRTVQAYDEALIAQYDIDAEFIFLQGTGAQLAALLDLIAAGKVDIRIAQVSHFNLANLRQAHQEMRKHAPKGKLVLSFVD</sequence>
<dbReference type="SMART" id="SM00829">
    <property type="entry name" value="PKS_ER"/>
    <property type="match status" value="1"/>
</dbReference>
<dbReference type="SUPFAM" id="SSF51735">
    <property type="entry name" value="NAD(P)-binding Rossmann-fold domains"/>
    <property type="match status" value="1"/>
</dbReference>
<dbReference type="InterPro" id="IPR013154">
    <property type="entry name" value="ADH-like_N"/>
</dbReference>
<dbReference type="CDD" id="cd05289">
    <property type="entry name" value="MDR_like_2"/>
    <property type="match status" value="1"/>
</dbReference>
<dbReference type="AlphaFoldDB" id="A0A6C2C4V1"/>
<name>A0A6C2C4V1_9LACO</name>
<feature type="domain" description="Enoyl reductase (ER)" evidence="1">
    <location>
        <begin position="10"/>
        <end position="301"/>
    </location>
</feature>
<comment type="caution">
    <text evidence="2">The sequence shown here is derived from an EMBL/GenBank/DDBJ whole genome shotgun (WGS) entry which is preliminary data.</text>
</comment>
<dbReference type="InterPro" id="IPR020843">
    <property type="entry name" value="ER"/>
</dbReference>
<dbReference type="SUPFAM" id="SSF50129">
    <property type="entry name" value="GroES-like"/>
    <property type="match status" value="1"/>
</dbReference>
<protein>
    <submittedName>
        <fullName evidence="2">NADP-dependent oxidoreductase</fullName>
    </submittedName>
</protein>
<dbReference type="Pfam" id="PF13602">
    <property type="entry name" value="ADH_zinc_N_2"/>
    <property type="match status" value="1"/>
</dbReference>
<dbReference type="Proteomes" id="UP000371977">
    <property type="component" value="Unassembled WGS sequence"/>
</dbReference>
<dbReference type="PANTHER" id="PTHR43482">
    <property type="entry name" value="PROTEIN AST1-RELATED"/>
    <property type="match status" value="1"/>
</dbReference>
<proteinExistence type="predicted"/>
<dbReference type="OrthoDB" id="9792162at2"/>
<dbReference type="RefSeq" id="WP_148622873.1">
    <property type="nucleotide sequence ID" value="NZ_SDGZ01000015.1"/>
</dbReference>
<reference evidence="2 3" key="1">
    <citation type="submission" date="2019-01" db="EMBL/GenBank/DDBJ databases">
        <title>Weissella sp. nov., a novel lactic acid bacterium isolated from animal feces.</title>
        <authorList>
            <person name="Wang L.-T."/>
        </authorList>
    </citation>
    <scope>NUCLEOTIDE SEQUENCE [LARGE SCALE GENOMIC DNA]</scope>
    <source>
        <strain evidence="2 3">8H-2</strain>
    </source>
</reference>
<evidence type="ECO:0000313" key="2">
    <source>
        <dbReference type="EMBL" id="TYC49011.1"/>
    </source>
</evidence>
<dbReference type="EMBL" id="SDGZ01000015">
    <property type="protein sequence ID" value="TYC49011.1"/>
    <property type="molecule type" value="Genomic_DNA"/>
</dbReference>
<dbReference type="Gene3D" id="3.90.180.10">
    <property type="entry name" value="Medium-chain alcohol dehydrogenases, catalytic domain"/>
    <property type="match status" value="1"/>
</dbReference>
<gene>
    <name evidence="2" type="ORF">ESZ50_07125</name>
</gene>
<dbReference type="PANTHER" id="PTHR43482:SF1">
    <property type="entry name" value="PROTEIN AST1-RELATED"/>
    <property type="match status" value="1"/>
</dbReference>
<keyword evidence="3" id="KW-1185">Reference proteome</keyword>
<evidence type="ECO:0000259" key="1">
    <source>
        <dbReference type="SMART" id="SM00829"/>
    </source>
</evidence>
<dbReference type="Gene3D" id="3.40.50.720">
    <property type="entry name" value="NAD(P)-binding Rossmann-like Domain"/>
    <property type="match status" value="1"/>
</dbReference>
<organism evidence="2 3">
    <name type="scientific">Weissella muntiaci</name>
    <dbReference type="NCBI Taxonomy" id="2508881"/>
    <lineage>
        <taxon>Bacteria</taxon>
        <taxon>Bacillati</taxon>
        <taxon>Bacillota</taxon>
        <taxon>Bacilli</taxon>
        <taxon>Lactobacillales</taxon>
        <taxon>Lactobacillaceae</taxon>
        <taxon>Weissella</taxon>
    </lineage>
</organism>
<evidence type="ECO:0000313" key="3">
    <source>
        <dbReference type="Proteomes" id="UP000371977"/>
    </source>
</evidence>
<dbReference type="InterPro" id="IPR011032">
    <property type="entry name" value="GroES-like_sf"/>
</dbReference>
<dbReference type="GO" id="GO:0016491">
    <property type="term" value="F:oxidoreductase activity"/>
    <property type="evidence" value="ECO:0007669"/>
    <property type="project" value="InterPro"/>
</dbReference>